<evidence type="ECO:0000313" key="3">
    <source>
        <dbReference type="Proteomes" id="UP001205311"/>
    </source>
</evidence>
<dbReference type="Gene3D" id="1.10.260.40">
    <property type="entry name" value="lambda repressor-like DNA-binding domains"/>
    <property type="match status" value="1"/>
</dbReference>
<comment type="caution">
    <text evidence="2">The sequence shown here is derived from an EMBL/GenBank/DDBJ whole genome shotgun (WGS) entry which is preliminary data.</text>
</comment>
<evidence type="ECO:0000313" key="2">
    <source>
        <dbReference type="EMBL" id="MCP2257469.1"/>
    </source>
</evidence>
<dbReference type="Proteomes" id="UP001205311">
    <property type="component" value="Unassembled WGS sequence"/>
</dbReference>
<name>A0ABT1HPM0_STRSD</name>
<dbReference type="InterPro" id="IPR001387">
    <property type="entry name" value="Cro/C1-type_HTH"/>
</dbReference>
<dbReference type="Pfam" id="PF13560">
    <property type="entry name" value="HTH_31"/>
    <property type="match status" value="1"/>
</dbReference>
<accession>A0ABT1HPM0</accession>
<reference evidence="2 3" key="1">
    <citation type="submission" date="2022-06" db="EMBL/GenBank/DDBJ databases">
        <title>Genomic Encyclopedia of Archaeal and Bacterial Type Strains, Phase II (KMG-II): from individual species to whole genera.</title>
        <authorList>
            <person name="Goeker M."/>
        </authorList>
    </citation>
    <scope>NUCLEOTIDE SEQUENCE [LARGE SCALE GENOMIC DNA]</scope>
    <source>
        <strain evidence="2 3">DSM 40477</strain>
    </source>
</reference>
<gene>
    <name evidence="2" type="ORF">LX15_001154</name>
</gene>
<evidence type="ECO:0000259" key="1">
    <source>
        <dbReference type="PROSITE" id="PS50943"/>
    </source>
</evidence>
<protein>
    <submittedName>
        <fullName evidence="2">Transcriptional regulator, contains XRE-family HTH domain</fullName>
    </submittedName>
</protein>
<feature type="domain" description="HTH cro/C1-type" evidence="1">
    <location>
        <begin position="1"/>
        <end position="47"/>
    </location>
</feature>
<keyword evidence="3" id="KW-1185">Reference proteome</keyword>
<dbReference type="SUPFAM" id="SSF47413">
    <property type="entry name" value="lambda repressor-like DNA-binding domains"/>
    <property type="match status" value="1"/>
</dbReference>
<dbReference type="InterPro" id="IPR010982">
    <property type="entry name" value="Lambda_DNA-bd_dom_sf"/>
</dbReference>
<sequence length="381" mass="41063">MTLSATAGLAGISPAYLSMIERGLRPVTKRNVLEGLASALRVSPSDLTGKPYAPTDPVSDQAHAALNALETVLTEWWPDEVPDGDARPWPVLEAELRAVNEQLRPRSDYAGMGTVLPGLIHDLLIHAADPNLRRHALVGLVHAYHAAGRVVWALGAVHLAHVAAERVHSSALALGDPEWLGLAAYTRAQYLSSRSRPRQYALALVAADMPHTRLETRGMGHLVAALAAAAQKDAQTAAMHLDEADRIADKLGVANSAWGGATLNFGKTNVGIWRVSLGVELGLGAKVAEIARGVAWREIPVSRQGAYWIDLGRGLLQEKRTQAQGLHALLTAEELTPQQVRNNAFVREAVSTLLYRTRREAGDRELRGLAYRMGVAPIGRT</sequence>
<dbReference type="CDD" id="cd00093">
    <property type="entry name" value="HTH_XRE"/>
    <property type="match status" value="1"/>
</dbReference>
<proteinExistence type="predicted"/>
<organism evidence="2 3">
    <name type="scientific">Streptoalloteichus tenebrarius (strain ATCC 17920 / DSM 40477 / JCM 4838 / CBS 697.72 / NBRC 16177 / NCIMB 11028 / NRRL B-12390 / A12253. 1 / ISP 5477)</name>
    <name type="common">Streptomyces tenebrarius</name>
    <dbReference type="NCBI Taxonomy" id="1933"/>
    <lineage>
        <taxon>Bacteria</taxon>
        <taxon>Bacillati</taxon>
        <taxon>Actinomycetota</taxon>
        <taxon>Actinomycetes</taxon>
        <taxon>Pseudonocardiales</taxon>
        <taxon>Pseudonocardiaceae</taxon>
        <taxon>Streptoalloteichus</taxon>
    </lineage>
</organism>
<dbReference type="EMBL" id="JAMTCP010000004">
    <property type="protein sequence ID" value="MCP2257469.1"/>
    <property type="molecule type" value="Genomic_DNA"/>
</dbReference>
<dbReference type="PROSITE" id="PS50943">
    <property type="entry name" value="HTH_CROC1"/>
    <property type="match status" value="1"/>
</dbReference>